<dbReference type="EMBL" id="VOTT01000099">
    <property type="protein sequence ID" value="MPU48846.1"/>
    <property type="molecule type" value="Genomic_DNA"/>
</dbReference>
<comment type="caution">
    <text evidence="1">The sequence shown here is derived from an EMBL/GenBank/DDBJ whole genome shotgun (WGS) entry which is preliminary data.</text>
</comment>
<organism evidence="1 2">
    <name type="scientific">Escherichia coli</name>
    <dbReference type="NCBI Taxonomy" id="562"/>
    <lineage>
        <taxon>Bacteria</taxon>
        <taxon>Pseudomonadati</taxon>
        <taxon>Pseudomonadota</taxon>
        <taxon>Gammaproteobacteria</taxon>
        <taxon>Enterobacterales</taxon>
        <taxon>Enterobacteriaceae</taxon>
        <taxon>Escherichia</taxon>
    </lineage>
</organism>
<reference evidence="1 2" key="1">
    <citation type="submission" date="2019-08" db="EMBL/GenBank/DDBJ databases">
        <title>Identification of Water Treatment Resistant and Multidrug Resistant Urinary Pathogenic Escherichia coli in Wastewater.</title>
        <authorList>
            <person name="Neumann N."/>
        </authorList>
    </citation>
    <scope>NUCLEOTIDE SEQUENCE [LARGE SCALE GENOMIC DNA]</scope>
    <source>
        <strain evidence="1 2">WU2356</strain>
    </source>
</reference>
<evidence type="ECO:0000313" key="1">
    <source>
        <dbReference type="EMBL" id="MPU48846.1"/>
    </source>
</evidence>
<dbReference type="AlphaFoldDB" id="A0A5F1TRK0"/>
<name>A0A5F1TRK0_ECOLX</name>
<accession>A0A5F1TRK0</accession>
<dbReference type="Proteomes" id="UP000392867">
    <property type="component" value="Unassembled WGS sequence"/>
</dbReference>
<evidence type="ECO:0000313" key="2">
    <source>
        <dbReference type="Proteomes" id="UP000392867"/>
    </source>
</evidence>
<proteinExistence type="predicted"/>
<sequence length="151" mass="17323">MYQNRALNTAERLKAKPLPHVKNRVTKPLSAFLASFLLLCRYTRCQIRAQSSLINLRLSFDRSRWYFLTTGAHENARREPSSAPSDMLGIKNPCAAQPALHKIPLCDEYCLIKNPRSFSRKTRVCSHAPDAHPPRKTNFFLICFLNHVVMV</sequence>
<protein>
    <submittedName>
        <fullName evidence="1">Uncharacterized protein</fullName>
    </submittedName>
</protein>
<dbReference type="RefSeq" id="WP_000284564.1">
    <property type="nucleotide sequence ID" value="NZ_NMKR01000012.1"/>
</dbReference>
<gene>
    <name evidence="1" type="ORF">FVB16_08330</name>
</gene>